<evidence type="ECO:0000313" key="1">
    <source>
        <dbReference type="EMBL" id="EED18139.1"/>
    </source>
</evidence>
<dbReference type="HOGENOM" id="CLU_2905703_0_0_1"/>
<sequence length="62" mass="7264">MAEILQTILEELNIEHKVFTIIADNAANNETLMSELYYNLKEKLDTKEKFQDFKDWIAICAV</sequence>
<proteinExistence type="predicted"/>
<dbReference type="RefSeq" id="XP_002482131.1">
    <property type="nucleotide sequence ID" value="XM_002482086.1"/>
</dbReference>
<dbReference type="GeneID" id="8104353"/>
<dbReference type="Proteomes" id="UP000001745">
    <property type="component" value="Unassembled WGS sequence"/>
</dbReference>
<reference evidence="2" key="1">
    <citation type="journal article" date="2015" name="Genome Announc.">
        <title>Genome sequence of the AIDS-associated pathogen Penicillium marneffei (ATCC18224) and its near taxonomic relative Talaromyces stipitatus (ATCC10500).</title>
        <authorList>
            <person name="Nierman W.C."/>
            <person name="Fedorova-Abrams N.D."/>
            <person name="Andrianopoulos A."/>
        </authorList>
    </citation>
    <scope>NUCLEOTIDE SEQUENCE [LARGE SCALE GENOMIC DNA]</scope>
    <source>
        <strain evidence="2">ATCC 10500 / CBS 375.48 / QM 6759 / NRRL 1006</strain>
    </source>
</reference>
<dbReference type="OrthoDB" id="2976890at2759"/>
<name>B8M9Y7_TALSN</name>
<dbReference type="VEuPathDB" id="FungiDB:TSTA_119030"/>
<accession>B8M9Y7</accession>
<dbReference type="InParanoid" id="B8M9Y7"/>
<dbReference type="EMBL" id="EQ962655">
    <property type="protein sequence ID" value="EED18139.1"/>
    <property type="molecule type" value="Genomic_DNA"/>
</dbReference>
<keyword evidence="2" id="KW-1185">Reference proteome</keyword>
<dbReference type="STRING" id="441959.B8M9Y7"/>
<dbReference type="AlphaFoldDB" id="B8M9Y7"/>
<dbReference type="PhylomeDB" id="B8M9Y7"/>
<evidence type="ECO:0000313" key="2">
    <source>
        <dbReference type="Proteomes" id="UP000001745"/>
    </source>
</evidence>
<evidence type="ECO:0008006" key="3">
    <source>
        <dbReference type="Google" id="ProtNLM"/>
    </source>
</evidence>
<gene>
    <name evidence="1" type="ORF">TSTA_119030</name>
</gene>
<organism evidence="1 2">
    <name type="scientific">Talaromyces stipitatus (strain ATCC 10500 / CBS 375.48 / QM 6759 / NRRL 1006)</name>
    <name type="common">Penicillium stipitatum</name>
    <dbReference type="NCBI Taxonomy" id="441959"/>
    <lineage>
        <taxon>Eukaryota</taxon>
        <taxon>Fungi</taxon>
        <taxon>Dikarya</taxon>
        <taxon>Ascomycota</taxon>
        <taxon>Pezizomycotina</taxon>
        <taxon>Eurotiomycetes</taxon>
        <taxon>Eurotiomycetidae</taxon>
        <taxon>Eurotiales</taxon>
        <taxon>Trichocomaceae</taxon>
        <taxon>Talaromyces</taxon>
        <taxon>Talaromyces sect. Talaromyces</taxon>
    </lineage>
</organism>
<protein>
    <recommendedName>
        <fullName evidence="3">DUF659 domain-containing protein</fullName>
    </recommendedName>
</protein>